<feature type="region of interest" description="Disordered" evidence="1">
    <location>
        <begin position="20"/>
        <end position="72"/>
    </location>
</feature>
<dbReference type="Proteomes" id="UP000255460">
    <property type="component" value="Unassembled WGS sequence"/>
</dbReference>
<feature type="compositionally biased region" description="Low complexity" evidence="1">
    <location>
        <begin position="30"/>
        <end position="44"/>
    </location>
</feature>
<evidence type="ECO:0000313" key="2">
    <source>
        <dbReference type="EMBL" id="STE83562.1"/>
    </source>
</evidence>
<evidence type="ECO:0000313" key="3">
    <source>
        <dbReference type="Proteomes" id="UP000255460"/>
    </source>
</evidence>
<evidence type="ECO:0000256" key="1">
    <source>
        <dbReference type="SAM" id="MobiDB-lite"/>
    </source>
</evidence>
<feature type="compositionally biased region" description="Polar residues" evidence="1">
    <location>
        <begin position="45"/>
        <end position="54"/>
    </location>
</feature>
<organism evidence="2 3">
    <name type="scientific">Escherichia coli</name>
    <dbReference type="NCBI Taxonomy" id="562"/>
    <lineage>
        <taxon>Bacteria</taxon>
        <taxon>Pseudomonadati</taxon>
        <taxon>Pseudomonadota</taxon>
        <taxon>Gammaproteobacteria</taxon>
        <taxon>Enterobacterales</taxon>
        <taxon>Enterobacteriaceae</taxon>
        <taxon>Escherichia</taxon>
    </lineage>
</organism>
<accession>A0A376KMJ6</accession>
<proteinExistence type="predicted"/>
<gene>
    <name evidence="2" type="ORF">NCTC10418_01217</name>
</gene>
<reference evidence="2 3" key="1">
    <citation type="submission" date="2018-06" db="EMBL/GenBank/DDBJ databases">
        <authorList>
            <consortium name="Pathogen Informatics"/>
            <person name="Doyle S."/>
        </authorList>
    </citation>
    <scope>NUCLEOTIDE SEQUENCE [LARGE SCALE GENOMIC DNA]</scope>
    <source>
        <strain evidence="2 3">NCTC10418</strain>
    </source>
</reference>
<dbReference type="AlphaFoldDB" id="A0A376KMJ6"/>
<protein>
    <submittedName>
        <fullName evidence="2">Uncharacterized protein</fullName>
    </submittedName>
</protein>
<dbReference type="EMBL" id="UFZQ01000001">
    <property type="protein sequence ID" value="STE83562.1"/>
    <property type="molecule type" value="Genomic_DNA"/>
</dbReference>
<sequence length="72" mass="7241">MKACRGGDLARWQGYEAGKNASLHHGVGGDAPPDGAGADDTGGVMNNSLSQATNGLFDATGDGPQEWLPASL</sequence>
<name>A0A376KMJ6_ECOLX</name>